<evidence type="ECO:0000313" key="3">
    <source>
        <dbReference type="EMBL" id="SFT36470.1"/>
    </source>
</evidence>
<dbReference type="Pfam" id="PF13670">
    <property type="entry name" value="PepSY_2"/>
    <property type="match status" value="1"/>
</dbReference>
<dbReference type="InterPro" id="IPR025711">
    <property type="entry name" value="PepSY"/>
</dbReference>
<evidence type="ECO:0000259" key="2">
    <source>
        <dbReference type="Pfam" id="PF13670"/>
    </source>
</evidence>
<dbReference type="AlphaFoldDB" id="A0A1I6XDU6"/>
<feature type="chain" id="PRO_5011722918" description="PepSY domain-containing protein" evidence="1">
    <location>
        <begin position="24"/>
        <end position="92"/>
    </location>
</feature>
<evidence type="ECO:0000256" key="1">
    <source>
        <dbReference type="SAM" id="SignalP"/>
    </source>
</evidence>
<name>A0A1I6XDU6_9GAMM</name>
<keyword evidence="1" id="KW-0732">Signal</keyword>
<reference evidence="3 4" key="1">
    <citation type="submission" date="2016-10" db="EMBL/GenBank/DDBJ databases">
        <authorList>
            <person name="de Groot N.N."/>
        </authorList>
    </citation>
    <scope>NUCLEOTIDE SEQUENCE [LARGE SCALE GENOMIC DNA]</scope>
    <source>
        <strain evidence="3 4">CGMCC 1.6493</strain>
    </source>
</reference>
<protein>
    <recommendedName>
        <fullName evidence="2">PepSY domain-containing protein</fullName>
    </recommendedName>
</protein>
<proteinExistence type="predicted"/>
<sequence>MKRTLITGILATGLMTASLAALAGPTCTDAPQSDWMSEEAMQQQIADMGYEVKEFKTTDGRCYEIYGWDDQQRRVEIYFNPVDGEIVKQEID</sequence>
<dbReference type="OrthoDB" id="5625293at2"/>
<dbReference type="EMBL" id="FPAQ01000002">
    <property type="protein sequence ID" value="SFT36470.1"/>
    <property type="molecule type" value="Genomic_DNA"/>
</dbReference>
<evidence type="ECO:0000313" key="4">
    <source>
        <dbReference type="Proteomes" id="UP000199594"/>
    </source>
</evidence>
<dbReference type="RefSeq" id="WP_089846500.1">
    <property type="nucleotide sequence ID" value="NZ_FPAQ01000002.1"/>
</dbReference>
<feature type="signal peptide" evidence="1">
    <location>
        <begin position="1"/>
        <end position="23"/>
    </location>
</feature>
<feature type="domain" description="PepSY" evidence="2">
    <location>
        <begin position="9"/>
        <end position="90"/>
    </location>
</feature>
<organism evidence="3 4">
    <name type="scientific">Halomonas saccharevitans</name>
    <dbReference type="NCBI Taxonomy" id="416872"/>
    <lineage>
        <taxon>Bacteria</taxon>
        <taxon>Pseudomonadati</taxon>
        <taxon>Pseudomonadota</taxon>
        <taxon>Gammaproteobacteria</taxon>
        <taxon>Oceanospirillales</taxon>
        <taxon>Halomonadaceae</taxon>
        <taxon>Halomonas</taxon>
    </lineage>
</organism>
<accession>A0A1I6XDU6</accession>
<gene>
    <name evidence="3" type="ORF">SAMN04487956_10290</name>
</gene>
<dbReference type="Proteomes" id="UP000199594">
    <property type="component" value="Unassembled WGS sequence"/>
</dbReference>